<dbReference type="GO" id="GO:0004364">
    <property type="term" value="F:glutathione transferase activity"/>
    <property type="evidence" value="ECO:0007669"/>
    <property type="project" value="TreeGrafter"/>
</dbReference>
<dbReference type="PROSITE" id="PS50405">
    <property type="entry name" value="GST_CTER"/>
    <property type="match status" value="1"/>
</dbReference>
<dbReference type="AlphaFoldDB" id="A0AA38MQE8"/>
<dbReference type="FunFam" id="3.40.30.10:FF:000034">
    <property type="entry name" value="glutathione S-transferase 1"/>
    <property type="match status" value="1"/>
</dbReference>
<dbReference type="EMBL" id="JALNTZ010000002">
    <property type="protein sequence ID" value="KAJ3663894.1"/>
    <property type="molecule type" value="Genomic_DNA"/>
</dbReference>
<dbReference type="SFLD" id="SFLDS00019">
    <property type="entry name" value="Glutathione_Transferase_(cytos"/>
    <property type="match status" value="1"/>
</dbReference>
<dbReference type="Gene3D" id="3.40.30.10">
    <property type="entry name" value="Glutaredoxin"/>
    <property type="match status" value="1"/>
</dbReference>
<keyword evidence="5" id="KW-1185">Reference proteome</keyword>
<dbReference type="InterPro" id="IPR040079">
    <property type="entry name" value="Glutathione_S-Trfase"/>
</dbReference>
<dbReference type="InterPro" id="IPR004046">
    <property type="entry name" value="GST_C"/>
</dbReference>
<evidence type="ECO:0000313" key="4">
    <source>
        <dbReference type="EMBL" id="KAJ3663894.1"/>
    </source>
</evidence>
<dbReference type="InterPro" id="IPR036249">
    <property type="entry name" value="Thioredoxin-like_sf"/>
</dbReference>
<dbReference type="PANTHER" id="PTHR43969:SF8">
    <property type="entry name" value="GLUTATHIONE S TRANSFERASE E13, ISOFORM A-RELATED"/>
    <property type="match status" value="1"/>
</dbReference>
<dbReference type="InterPro" id="IPR010987">
    <property type="entry name" value="Glutathione-S-Trfase_C-like"/>
</dbReference>
<protein>
    <submittedName>
        <fullName evidence="4">Uncharacterized protein</fullName>
    </submittedName>
</protein>
<dbReference type="SUPFAM" id="SSF52833">
    <property type="entry name" value="Thioredoxin-like"/>
    <property type="match status" value="1"/>
</dbReference>
<dbReference type="Gene3D" id="1.20.1050.10">
    <property type="match status" value="1"/>
</dbReference>
<dbReference type="CDD" id="cd03177">
    <property type="entry name" value="GST_C_Delta_Epsilon"/>
    <property type="match status" value="1"/>
</dbReference>
<comment type="caution">
    <text evidence="4">The sequence shown here is derived from an EMBL/GenBank/DDBJ whole genome shotgun (WGS) entry which is preliminary data.</text>
</comment>
<dbReference type="GO" id="GO:0006749">
    <property type="term" value="P:glutathione metabolic process"/>
    <property type="evidence" value="ECO:0007669"/>
    <property type="project" value="TreeGrafter"/>
</dbReference>
<feature type="domain" description="GST C-terminal" evidence="3">
    <location>
        <begin position="89"/>
        <end position="216"/>
    </location>
</feature>
<evidence type="ECO:0000259" key="2">
    <source>
        <dbReference type="PROSITE" id="PS50404"/>
    </source>
</evidence>
<accession>A0AA38MQE8</accession>
<dbReference type="Pfam" id="PF00043">
    <property type="entry name" value="GST_C"/>
    <property type="match status" value="1"/>
</dbReference>
<feature type="domain" description="GST N-terminal" evidence="2">
    <location>
        <begin position="1"/>
        <end position="83"/>
    </location>
</feature>
<dbReference type="Pfam" id="PF13409">
    <property type="entry name" value="GST_N_2"/>
    <property type="match status" value="1"/>
</dbReference>
<gene>
    <name evidence="4" type="ORF">Zmor_008113</name>
</gene>
<dbReference type="PANTHER" id="PTHR43969">
    <property type="entry name" value="GLUTATHIONE S TRANSFERASE D10, ISOFORM A-RELATED"/>
    <property type="match status" value="1"/>
</dbReference>
<organism evidence="4 5">
    <name type="scientific">Zophobas morio</name>
    <dbReference type="NCBI Taxonomy" id="2755281"/>
    <lineage>
        <taxon>Eukaryota</taxon>
        <taxon>Metazoa</taxon>
        <taxon>Ecdysozoa</taxon>
        <taxon>Arthropoda</taxon>
        <taxon>Hexapoda</taxon>
        <taxon>Insecta</taxon>
        <taxon>Pterygota</taxon>
        <taxon>Neoptera</taxon>
        <taxon>Endopterygota</taxon>
        <taxon>Coleoptera</taxon>
        <taxon>Polyphaga</taxon>
        <taxon>Cucujiformia</taxon>
        <taxon>Tenebrionidae</taxon>
        <taxon>Zophobas</taxon>
    </lineage>
</organism>
<dbReference type="PROSITE" id="PS50404">
    <property type="entry name" value="GST_NTER"/>
    <property type="match status" value="1"/>
</dbReference>
<name>A0AA38MQE8_9CUCU</name>
<dbReference type="InterPro" id="IPR036282">
    <property type="entry name" value="Glutathione-S-Trfase_C_sf"/>
</dbReference>
<evidence type="ECO:0000256" key="1">
    <source>
        <dbReference type="ARBA" id="ARBA00011738"/>
    </source>
</evidence>
<dbReference type="InterPro" id="IPR004045">
    <property type="entry name" value="Glutathione_S-Trfase_N"/>
</dbReference>
<proteinExistence type="predicted"/>
<dbReference type="CDD" id="cd03045">
    <property type="entry name" value="GST_N_Delta_Epsilon"/>
    <property type="match status" value="1"/>
</dbReference>
<evidence type="ECO:0000259" key="3">
    <source>
        <dbReference type="PROSITE" id="PS50405"/>
    </source>
</evidence>
<reference evidence="4" key="1">
    <citation type="journal article" date="2023" name="G3 (Bethesda)">
        <title>Whole genome assemblies of Zophobas morio and Tenebrio molitor.</title>
        <authorList>
            <person name="Kaur S."/>
            <person name="Stinson S.A."/>
            <person name="diCenzo G.C."/>
        </authorList>
    </citation>
    <scope>NUCLEOTIDE SEQUENCE</scope>
    <source>
        <strain evidence="4">QUZm001</strain>
    </source>
</reference>
<dbReference type="FunFam" id="1.20.1050.10:FF:000007">
    <property type="entry name" value="Glutathione S-transferase 1-1"/>
    <property type="match status" value="1"/>
</dbReference>
<dbReference type="SFLD" id="SFLDG00358">
    <property type="entry name" value="Main_(cytGST)"/>
    <property type="match status" value="1"/>
</dbReference>
<dbReference type="SUPFAM" id="SSF47616">
    <property type="entry name" value="GST C-terminal domain-like"/>
    <property type="match status" value="1"/>
</dbReference>
<sequence length="218" mass="24773">MAPTLYMVYPSPPVRAVLMTAKAIGLDLNLKEVGLLSNDHLKSDYLKLNPQHTVPTLVDDNGFTIWDSHAIMTYLVTKYAKDDSLYPKDPEKRALVDQRLHFESGIVFARLLRITKPLLVQRKGTIDKRDLDDMIEAYTFLERFLQGKKWATGDFVTLADYSLGASISSIGVLVPIDPKKFPNVTVWLKRLENLSEYEANRDGLALFSLIFKNRLSKL</sequence>
<comment type="subunit">
    <text evidence="1">Homodimer.</text>
</comment>
<dbReference type="Proteomes" id="UP001168821">
    <property type="component" value="Unassembled WGS sequence"/>
</dbReference>
<evidence type="ECO:0000313" key="5">
    <source>
        <dbReference type="Proteomes" id="UP001168821"/>
    </source>
</evidence>
<dbReference type="SFLD" id="SFLDG01153">
    <property type="entry name" value="Main.4:_Theta-like"/>
    <property type="match status" value="1"/>
</dbReference>